<gene>
    <name evidence="3" type="primary">Hypp1412</name>
    <name evidence="3" type="ORF">BLAG_LOCUS14061</name>
</gene>
<evidence type="ECO:0000313" key="4">
    <source>
        <dbReference type="Proteomes" id="UP000838412"/>
    </source>
</evidence>
<feature type="chain" id="PRO_5035466759" evidence="2">
    <location>
        <begin position="25"/>
        <end position="238"/>
    </location>
</feature>
<proteinExistence type="predicted"/>
<keyword evidence="1" id="KW-0472">Membrane</keyword>
<dbReference type="EMBL" id="OV696687">
    <property type="protein sequence ID" value="CAH1254785.1"/>
    <property type="molecule type" value="Genomic_DNA"/>
</dbReference>
<evidence type="ECO:0000313" key="3">
    <source>
        <dbReference type="EMBL" id="CAH1254785.1"/>
    </source>
</evidence>
<organism evidence="3 4">
    <name type="scientific">Branchiostoma lanceolatum</name>
    <name type="common">Common lancelet</name>
    <name type="synonym">Amphioxus lanceolatum</name>
    <dbReference type="NCBI Taxonomy" id="7740"/>
    <lineage>
        <taxon>Eukaryota</taxon>
        <taxon>Metazoa</taxon>
        <taxon>Chordata</taxon>
        <taxon>Cephalochordata</taxon>
        <taxon>Leptocardii</taxon>
        <taxon>Amphioxiformes</taxon>
        <taxon>Branchiostomatidae</taxon>
        <taxon>Branchiostoma</taxon>
    </lineage>
</organism>
<feature type="transmembrane region" description="Helical" evidence="1">
    <location>
        <begin position="144"/>
        <end position="173"/>
    </location>
</feature>
<dbReference type="OrthoDB" id="10198310at2759"/>
<evidence type="ECO:0000256" key="2">
    <source>
        <dbReference type="SAM" id="SignalP"/>
    </source>
</evidence>
<keyword evidence="4" id="KW-1185">Reference proteome</keyword>
<protein>
    <submittedName>
        <fullName evidence="3">Hypp1412 protein</fullName>
    </submittedName>
</protein>
<reference evidence="3" key="1">
    <citation type="submission" date="2022-01" db="EMBL/GenBank/DDBJ databases">
        <authorList>
            <person name="Braso-Vives M."/>
        </authorList>
    </citation>
    <scope>NUCLEOTIDE SEQUENCE</scope>
</reference>
<evidence type="ECO:0000256" key="1">
    <source>
        <dbReference type="SAM" id="Phobius"/>
    </source>
</evidence>
<keyword evidence="1" id="KW-1133">Transmembrane helix</keyword>
<sequence>MVVVRPFSSASLIVLVTIANVILSAPTPSVTTNVPHNKYTTPANNTLSFPKISGSVFIRSDDDKAQGNATEPSLTQSWTSDRATNHTIREIRPTASTDSNIRKDTGFIKANPRHRVFPSVQAMSEEEEDDDEVDEFYNSQKKRILHILAGAGFGALVSLLIIVCIVCAVRLAASTMPMPKRFTDPTGGDLEDVIGFGDDVIVDLSLKTTNGIEQTATVVSLSAPSATSDEGDASKNCL</sequence>
<name>A0A8K0EIQ7_BRALA</name>
<dbReference type="AlphaFoldDB" id="A0A8K0EIQ7"/>
<dbReference type="Proteomes" id="UP000838412">
    <property type="component" value="Chromosome 2"/>
</dbReference>
<keyword evidence="1" id="KW-0812">Transmembrane</keyword>
<accession>A0A8K0EIQ7</accession>
<feature type="signal peptide" evidence="2">
    <location>
        <begin position="1"/>
        <end position="24"/>
    </location>
</feature>
<keyword evidence="2" id="KW-0732">Signal</keyword>